<evidence type="ECO:0000313" key="2">
    <source>
        <dbReference type="EMBL" id="EFO20492.1"/>
    </source>
</evidence>
<proteinExistence type="predicted"/>
<feature type="compositionally biased region" description="Polar residues" evidence="1">
    <location>
        <begin position="26"/>
        <end position="35"/>
    </location>
</feature>
<gene>
    <name evidence="2" type="ORF">LOAG_08000</name>
</gene>
<dbReference type="GeneID" id="9945423"/>
<name>A0A1S0TUH1_LOALO</name>
<sequence length="115" mass="13012">MRKQKNRKQGGISSMSQNDHKIQSAKFETNQKNLPSSDICKLDSPILYPNQASILTSQGTSPLFLEAIRNNYVLEPDGSQFAIFDHRPKIASDNASPRVDFRPFFDSRISRPTDI</sequence>
<accession>A0A1S0TUH1</accession>
<feature type="region of interest" description="Disordered" evidence="1">
    <location>
        <begin position="1"/>
        <end position="35"/>
    </location>
</feature>
<evidence type="ECO:0000256" key="1">
    <source>
        <dbReference type="SAM" id="MobiDB-lite"/>
    </source>
</evidence>
<dbReference type="RefSeq" id="XP_003143580.1">
    <property type="nucleotide sequence ID" value="XM_003143532.1"/>
</dbReference>
<organism evidence="2">
    <name type="scientific">Loa loa</name>
    <name type="common">Eye worm</name>
    <name type="synonym">Filaria loa</name>
    <dbReference type="NCBI Taxonomy" id="7209"/>
    <lineage>
        <taxon>Eukaryota</taxon>
        <taxon>Metazoa</taxon>
        <taxon>Ecdysozoa</taxon>
        <taxon>Nematoda</taxon>
        <taxon>Chromadorea</taxon>
        <taxon>Rhabditida</taxon>
        <taxon>Spirurina</taxon>
        <taxon>Spiruromorpha</taxon>
        <taxon>Filarioidea</taxon>
        <taxon>Onchocercidae</taxon>
        <taxon>Loa</taxon>
    </lineage>
</organism>
<reference evidence="2" key="1">
    <citation type="submission" date="2012-04" db="EMBL/GenBank/DDBJ databases">
        <title>The Genome Sequence of Loa loa.</title>
        <authorList>
            <consortium name="The Broad Institute Genome Sequencing Platform"/>
            <consortium name="Broad Institute Genome Sequencing Center for Infectious Disease"/>
            <person name="Nutman T.B."/>
            <person name="Fink D.L."/>
            <person name="Russ C."/>
            <person name="Young S."/>
            <person name="Zeng Q."/>
            <person name="Gargeya S."/>
            <person name="Alvarado L."/>
            <person name="Berlin A."/>
            <person name="Chapman S.B."/>
            <person name="Chen Z."/>
            <person name="Freedman E."/>
            <person name="Gellesch M."/>
            <person name="Goldberg J."/>
            <person name="Griggs A."/>
            <person name="Gujja S."/>
            <person name="Heilman E.R."/>
            <person name="Heiman D."/>
            <person name="Howarth C."/>
            <person name="Mehta T."/>
            <person name="Neiman D."/>
            <person name="Pearson M."/>
            <person name="Roberts A."/>
            <person name="Saif S."/>
            <person name="Shea T."/>
            <person name="Shenoy N."/>
            <person name="Sisk P."/>
            <person name="Stolte C."/>
            <person name="Sykes S."/>
            <person name="White J."/>
            <person name="Yandava C."/>
            <person name="Haas B."/>
            <person name="Henn M.R."/>
            <person name="Nusbaum C."/>
            <person name="Birren B."/>
        </authorList>
    </citation>
    <scope>NUCLEOTIDE SEQUENCE [LARGE SCALE GENOMIC DNA]</scope>
</reference>
<dbReference type="AlphaFoldDB" id="A0A1S0TUH1"/>
<dbReference type="CTD" id="9945423"/>
<dbReference type="InParanoid" id="A0A1S0TUH1"/>
<dbReference type="EMBL" id="JH712430">
    <property type="protein sequence ID" value="EFO20492.1"/>
    <property type="molecule type" value="Genomic_DNA"/>
</dbReference>
<dbReference type="KEGG" id="loa:LOAG_08000"/>
<protein>
    <submittedName>
        <fullName evidence="2">Uncharacterized protein</fullName>
    </submittedName>
</protein>